<sequence length="201" mass="21146">MILRSLIALPLATALVAPALAQTAAPAPQQPLGGPLVPGVCLLSREAIYANAAVGKAATVRLQELARVAQTAINDERTPLEAEAKALEGQPDNPQNKQRRTALAARWQALQGKAAHDSREIEATRVKVLAQIASDAQPVIAQVYGQKKCGLLFDRNVALGGNFGNDLTADVVKALDAKVQTITFERERLPQAAAPAAPAAR</sequence>
<reference evidence="6 7" key="3">
    <citation type="submission" date="2018-07" db="EMBL/GenBank/DDBJ databases">
        <title>Genomic and Epidemiologic Investigation of an Indolent Hospital Outbreak.</title>
        <authorList>
            <person name="Johnson R.C."/>
            <person name="Deming C."/>
            <person name="Conlan S."/>
            <person name="Zellmer C.J."/>
            <person name="Michelin A.V."/>
            <person name="Lee-Lin S."/>
            <person name="Thomas P.J."/>
            <person name="Park M."/>
            <person name="Weingarten R.A."/>
            <person name="Less J."/>
            <person name="Dekker J.P."/>
            <person name="Frank K.M."/>
            <person name="Musser K.A."/>
            <person name="Mcquiston J.R."/>
            <person name="Henderson D.K."/>
            <person name="Lau A.F."/>
            <person name="Palmore T.N."/>
            <person name="Segre J.A."/>
        </authorList>
    </citation>
    <scope>NUCLEOTIDE SEQUENCE [LARGE SCALE GENOMIC DNA]</scope>
    <source>
        <strain evidence="4 7">SK-CDC1_0717</strain>
        <strain evidence="3 6">SK-NIH.Env10_0317</strain>
    </source>
</reference>
<reference evidence="2" key="1">
    <citation type="submission" date="2016-12" db="EMBL/GenBank/DDBJ databases">
        <title>Whole genome sequencing of Sphingomonas koreensis.</title>
        <authorList>
            <person name="Conlan S."/>
            <person name="Thomas P.J."/>
            <person name="Mullikin J."/>
            <person name="Palmore T.N."/>
            <person name="Frank K.M."/>
            <person name="Segre J.A."/>
        </authorList>
    </citation>
    <scope>NUCLEOTIDE SEQUENCE</scope>
    <source>
        <strain evidence="2">ABOJV</strain>
    </source>
</reference>
<dbReference type="InterPro" id="IPR024930">
    <property type="entry name" value="Skp_dom_sf"/>
</dbReference>
<evidence type="ECO:0000313" key="3">
    <source>
        <dbReference type="EMBL" id="RSV07172.1"/>
    </source>
</evidence>
<dbReference type="SMART" id="SM00935">
    <property type="entry name" value="OmpH"/>
    <property type="match status" value="1"/>
</dbReference>
<dbReference type="Proteomes" id="UP000286681">
    <property type="component" value="Unassembled WGS sequence"/>
</dbReference>
<dbReference type="GeneID" id="44135137"/>
<dbReference type="EMBL" id="CP018820">
    <property type="protein sequence ID" value="APR54652.1"/>
    <property type="molecule type" value="Genomic_DNA"/>
</dbReference>
<dbReference type="EMBL" id="QQYZ01000008">
    <property type="protein sequence ID" value="RSY85511.1"/>
    <property type="molecule type" value="Genomic_DNA"/>
</dbReference>
<reference evidence="5" key="2">
    <citation type="submission" date="2016-12" db="EMBL/GenBank/DDBJ databases">
        <title>Whole genome sequencing of Sphingomonas sp. ABOJV.</title>
        <authorList>
            <person name="Conlan S."/>
            <person name="Thomas P.J."/>
            <person name="Mullikin J."/>
            <person name="Palmore T.N."/>
            <person name="Frank K.M."/>
            <person name="Segre J.A."/>
        </authorList>
    </citation>
    <scope>NUCLEOTIDE SEQUENCE [LARGE SCALE GENOMIC DNA]</scope>
    <source>
        <strain evidence="5">ABOJV</strain>
    </source>
</reference>
<dbReference type="EMBL" id="QQWO01000002">
    <property type="protein sequence ID" value="RSV07172.1"/>
    <property type="molecule type" value="Genomic_DNA"/>
</dbReference>
<evidence type="ECO:0000256" key="1">
    <source>
        <dbReference type="SAM" id="SignalP"/>
    </source>
</evidence>
<keyword evidence="5" id="KW-1185">Reference proteome</keyword>
<name>A0A1L6JFD9_9SPHN</name>
<feature type="chain" id="PRO_5041864609" evidence="1">
    <location>
        <begin position="22"/>
        <end position="201"/>
    </location>
</feature>
<evidence type="ECO:0000313" key="2">
    <source>
        <dbReference type="EMBL" id="APR54652.1"/>
    </source>
</evidence>
<evidence type="ECO:0000313" key="7">
    <source>
        <dbReference type="Proteomes" id="UP000287746"/>
    </source>
</evidence>
<evidence type="ECO:0000313" key="5">
    <source>
        <dbReference type="Proteomes" id="UP000185161"/>
    </source>
</evidence>
<evidence type="ECO:0000313" key="6">
    <source>
        <dbReference type="Proteomes" id="UP000286681"/>
    </source>
</evidence>
<gene>
    <name evidence="2" type="ORF">BRX40_21455</name>
    <name evidence="3" type="ORF">CA257_04050</name>
    <name evidence="4" type="ORF">DAH66_10625</name>
</gene>
<dbReference type="Pfam" id="PF03938">
    <property type="entry name" value="OmpH"/>
    <property type="match status" value="1"/>
</dbReference>
<dbReference type="Proteomes" id="UP000287746">
    <property type="component" value="Unassembled WGS sequence"/>
</dbReference>
<dbReference type="KEGG" id="skr:BRX40_21455"/>
<dbReference type="AlphaFoldDB" id="A0A1L6JFD9"/>
<dbReference type="InterPro" id="IPR005632">
    <property type="entry name" value="Chaperone_Skp"/>
</dbReference>
<dbReference type="OrthoDB" id="7573043at2"/>
<dbReference type="Proteomes" id="UP000185161">
    <property type="component" value="Chromosome"/>
</dbReference>
<protein>
    <submittedName>
        <fullName evidence="3">OmpH family outer membrane protein</fullName>
    </submittedName>
</protein>
<feature type="signal peptide" evidence="1">
    <location>
        <begin position="1"/>
        <end position="21"/>
    </location>
</feature>
<dbReference type="STRING" id="93064.BRX40_21455"/>
<evidence type="ECO:0000313" key="4">
    <source>
        <dbReference type="EMBL" id="RSY85511.1"/>
    </source>
</evidence>
<proteinExistence type="predicted"/>
<accession>A0A1L6JFD9</accession>
<dbReference type="RefSeq" id="WP_075152914.1">
    <property type="nucleotide sequence ID" value="NZ_CP018820.1"/>
</dbReference>
<dbReference type="GO" id="GO:0051082">
    <property type="term" value="F:unfolded protein binding"/>
    <property type="evidence" value="ECO:0007669"/>
    <property type="project" value="InterPro"/>
</dbReference>
<dbReference type="SUPFAM" id="SSF111384">
    <property type="entry name" value="OmpH-like"/>
    <property type="match status" value="1"/>
</dbReference>
<keyword evidence="1" id="KW-0732">Signal</keyword>
<dbReference type="Gene3D" id="3.30.910.20">
    <property type="entry name" value="Skp domain"/>
    <property type="match status" value="1"/>
</dbReference>
<organism evidence="2 5">
    <name type="scientific">Sphingomonas koreensis</name>
    <dbReference type="NCBI Taxonomy" id="93064"/>
    <lineage>
        <taxon>Bacteria</taxon>
        <taxon>Pseudomonadati</taxon>
        <taxon>Pseudomonadota</taxon>
        <taxon>Alphaproteobacteria</taxon>
        <taxon>Sphingomonadales</taxon>
        <taxon>Sphingomonadaceae</taxon>
        <taxon>Sphingomonas</taxon>
    </lineage>
</organism>